<feature type="region of interest" description="Disordered" evidence="1">
    <location>
        <begin position="223"/>
        <end position="253"/>
    </location>
</feature>
<dbReference type="GO" id="GO:0034198">
    <property type="term" value="P:cellular response to amino acid starvation"/>
    <property type="evidence" value="ECO:0007669"/>
    <property type="project" value="TreeGrafter"/>
</dbReference>
<dbReference type="InterPro" id="IPR027244">
    <property type="entry name" value="IML1"/>
</dbReference>
<accession>A0AAD3NAE9</accession>
<evidence type="ECO:0000313" key="3">
    <source>
        <dbReference type="Proteomes" id="UP001279410"/>
    </source>
</evidence>
<feature type="compositionally biased region" description="Polar residues" evidence="1">
    <location>
        <begin position="235"/>
        <end position="253"/>
    </location>
</feature>
<organism evidence="2 3">
    <name type="scientific">Lates japonicus</name>
    <name type="common">Japanese lates</name>
    <dbReference type="NCBI Taxonomy" id="270547"/>
    <lineage>
        <taxon>Eukaryota</taxon>
        <taxon>Metazoa</taxon>
        <taxon>Chordata</taxon>
        <taxon>Craniata</taxon>
        <taxon>Vertebrata</taxon>
        <taxon>Euteleostomi</taxon>
        <taxon>Actinopterygii</taxon>
        <taxon>Neopterygii</taxon>
        <taxon>Teleostei</taxon>
        <taxon>Neoteleostei</taxon>
        <taxon>Acanthomorphata</taxon>
        <taxon>Carangaria</taxon>
        <taxon>Carangaria incertae sedis</taxon>
        <taxon>Centropomidae</taxon>
        <taxon>Lates</taxon>
    </lineage>
</organism>
<comment type="caution">
    <text evidence="2">The sequence shown here is derived from an EMBL/GenBank/DDBJ whole genome shotgun (WGS) entry which is preliminary data.</text>
</comment>
<dbReference type="GO" id="GO:1904262">
    <property type="term" value="P:negative regulation of TORC1 signaling"/>
    <property type="evidence" value="ECO:0007669"/>
    <property type="project" value="TreeGrafter"/>
</dbReference>
<proteinExistence type="predicted"/>
<dbReference type="Proteomes" id="UP001279410">
    <property type="component" value="Unassembled WGS sequence"/>
</dbReference>
<sequence length="280" mass="30816">MSQSAALLLSAPPTVPSFCCTVGVDWKSLTTPACLPLTTDYFPDRQTLQNDYTEGCYDLLPHSDLERREDEGPVMSASQVFEEFICQRLMQGYQIIVQPNNRKPQPTVATPLGSSPLYSRAGGARRVADGEGHWDVYGEGAGAGVGGSGDWVLLDGFIRFLEGLNRIRRRHRSDRIIRQKGTPMKGLQVTSPLPPYPSEPVPPPQGKKGTSALSALLEMEQNQKTLEEQQQQQQTKPSATVSDPTSVATASTYVDSPRKDAAFILDFIRSPRSSYIYHSQ</sequence>
<dbReference type="AlphaFoldDB" id="A0AAD3NAE9"/>
<feature type="non-terminal residue" evidence="2">
    <location>
        <position position="280"/>
    </location>
</feature>
<name>A0AAD3NAE9_LATJO</name>
<dbReference type="GO" id="GO:0010508">
    <property type="term" value="P:positive regulation of autophagy"/>
    <property type="evidence" value="ECO:0007669"/>
    <property type="project" value="TreeGrafter"/>
</dbReference>
<dbReference type="GO" id="GO:0005096">
    <property type="term" value="F:GTPase activator activity"/>
    <property type="evidence" value="ECO:0007669"/>
    <property type="project" value="InterPro"/>
</dbReference>
<keyword evidence="3" id="KW-1185">Reference proteome</keyword>
<reference evidence="2" key="1">
    <citation type="submission" date="2022-08" db="EMBL/GenBank/DDBJ databases">
        <title>Genome sequencing of akame (Lates japonicus).</title>
        <authorList>
            <person name="Hashiguchi Y."/>
            <person name="Takahashi H."/>
        </authorList>
    </citation>
    <scope>NUCLEOTIDE SEQUENCE</scope>
    <source>
        <strain evidence="2">Kochi</strain>
    </source>
</reference>
<dbReference type="PANTHER" id="PTHR13179:SF8">
    <property type="entry name" value="GATOR COMPLEX PROTEIN DEPDC5"/>
    <property type="match status" value="1"/>
</dbReference>
<feature type="compositionally biased region" description="Pro residues" evidence="1">
    <location>
        <begin position="192"/>
        <end position="205"/>
    </location>
</feature>
<dbReference type="GO" id="GO:0005765">
    <property type="term" value="C:lysosomal membrane"/>
    <property type="evidence" value="ECO:0007669"/>
    <property type="project" value="TreeGrafter"/>
</dbReference>
<feature type="compositionally biased region" description="Low complexity" evidence="1">
    <location>
        <begin position="223"/>
        <end position="234"/>
    </location>
</feature>
<dbReference type="GO" id="GO:1990130">
    <property type="term" value="C:GATOR1 complex"/>
    <property type="evidence" value="ECO:0007669"/>
    <property type="project" value="TreeGrafter"/>
</dbReference>
<dbReference type="PANTHER" id="PTHR13179">
    <property type="entry name" value="DEP DOMAIN CONTAINING PROTEIN 5"/>
    <property type="match status" value="1"/>
</dbReference>
<evidence type="ECO:0000313" key="2">
    <source>
        <dbReference type="EMBL" id="GLD70842.1"/>
    </source>
</evidence>
<protein>
    <submittedName>
        <fullName evidence="2">DEP domain-containing protein 5 isoform X1</fullName>
    </submittedName>
</protein>
<dbReference type="EMBL" id="BRZM01000452">
    <property type="protein sequence ID" value="GLD70842.1"/>
    <property type="molecule type" value="Genomic_DNA"/>
</dbReference>
<evidence type="ECO:0000256" key="1">
    <source>
        <dbReference type="SAM" id="MobiDB-lite"/>
    </source>
</evidence>
<gene>
    <name evidence="2" type="ORF">AKAME5_002216100</name>
</gene>
<feature type="region of interest" description="Disordered" evidence="1">
    <location>
        <begin position="175"/>
        <end position="210"/>
    </location>
</feature>